<dbReference type="EMBL" id="NPBS01001010">
    <property type="protein sequence ID" value="PAF11589.1"/>
    <property type="molecule type" value="Genomic_DNA"/>
</dbReference>
<organism evidence="2 3">
    <name type="scientific">Shouchella clausii</name>
    <name type="common">Alkalihalobacillus clausii</name>
    <dbReference type="NCBI Taxonomy" id="79880"/>
    <lineage>
        <taxon>Bacteria</taxon>
        <taxon>Bacillati</taxon>
        <taxon>Bacillota</taxon>
        <taxon>Bacilli</taxon>
        <taxon>Bacillales</taxon>
        <taxon>Bacillaceae</taxon>
        <taxon>Shouchella</taxon>
    </lineage>
</organism>
<feature type="non-terminal residue" evidence="2">
    <location>
        <position position="69"/>
    </location>
</feature>
<comment type="caution">
    <text evidence="2">The sequence shown here is derived from an EMBL/GenBank/DDBJ whole genome shotgun (WGS) entry which is preliminary data.</text>
</comment>
<dbReference type="InterPro" id="IPR006827">
    <property type="entry name" value="Lant_deHydtase_N"/>
</dbReference>
<protein>
    <recommendedName>
        <fullName evidence="1">Lantibiotic dehydratase N-terminal domain-containing protein</fullName>
    </recommendedName>
</protein>
<dbReference type="Pfam" id="PF04738">
    <property type="entry name" value="Lant_dehydr_N"/>
    <property type="match status" value="1"/>
</dbReference>
<evidence type="ECO:0000259" key="1">
    <source>
        <dbReference type="Pfam" id="PF04738"/>
    </source>
</evidence>
<dbReference type="RefSeq" id="WP_143118210.1">
    <property type="nucleotide sequence ID" value="NZ_NPBS01001010.1"/>
</dbReference>
<evidence type="ECO:0000313" key="3">
    <source>
        <dbReference type="Proteomes" id="UP000216133"/>
    </source>
</evidence>
<reference evidence="2 3" key="1">
    <citation type="submission" date="2017-07" db="EMBL/GenBank/DDBJ databases">
        <title>Isolation and whole genome analysis of endospore-forming bacteria from heroin.</title>
        <authorList>
            <person name="Kalinowski J."/>
            <person name="Ahrens B."/>
            <person name="Al-Dilaimi A."/>
            <person name="Winkler A."/>
            <person name="Wibberg D."/>
            <person name="Schleenbecker U."/>
            <person name="Ruckert C."/>
            <person name="Wolfel R."/>
            <person name="Grass G."/>
        </authorList>
    </citation>
    <scope>NUCLEOTIDE SEQUENCE [LARGE SCALE GENOMIC DNA]</scope>
    <source>
        <strain evidence="2 3">7523-2</strain>
    </source>
</reference>
<name>A0A268QU74_SHOCL</name>
<accession>A0A268QU74</accession>
<gene>
    <name evidence="2" type="ORF">CHH61_26505</name>
</gene>
<sequence>EIFTDLKNSMKKVTDAENLIQVDLAMNTRALTLSETVKDTVELAAETLWKLSPPHSGFEHIDRYREDFV</sequence>
<evidence type="ECO:0000313" key="2">
    <source>
        <dbReference type="EMBL" id="PAF11589.1"/>
    </source>
</evidence>
<dbReference type="Proteomes" id="UP000216133">
    <property type="component" value="Unassembled WGS sequence"/>
</dbReference>
<dbReference type="AlphaFoldDB" id="A0A268QU74"/>
<feature type="domain" description="Lantibiotic dehydratase N-terminal" evidence="1">
    <location>
        <begin position="3"/>
        <end position="69"/>
    </location>
</feature>
<proteinExistence type="predicted"/>
<feature type="non-terminal residue" evidence="2">
    <location>
        <position position="1"/>
    </location>
</feature>